<dbReference type="AlphaFoldDB" id="A0A7S3KQD4"/>
<gene>
    <name evidence="2" type="ORF">ECRA1380_LOCUS15465</name>
</gene>
<dbReference type="EMBL" id="HBIK01032900">
    <property type="protein sequence ID" value="CAE0390489.1"/>
    <property type="molecule type" value="Transcribed_RNA"/>
</dbReference>
<proteinExistence type="predicted"/>
<organism evidence="2">
    <name type="scientific">Euplotes crassus</name>
    <dbReference type="NCBI Taxonomy" id="5936"/>
    <lineage>
        <taxon>Eukaryota</taxon>
        <taxon>Sar</taxon>
        <taxon>Alveolata</taxon>
        <taxon>Ciliophora</taxon>
        <taxon>Intramacronucleata</taxon>
        <taxon>Spirotrichea</taxon>
        <taxon>Hypotrichia</taxon>
        <taxon>Euplotida</taxon>
        <taxon>Euplotidae</taxon>
        <taxon>Moneuplotes</taxon>
    </lineage>
</organism>
<reference evidence="2" key="1">
    <citation type="submission" date="2021-01" db="EMBL/GenBank/DDBJ databases">
        <authorList>
            <person name="Corre E."/>
            <person name="Pelletier E."/>
            <person name="Niang G."/>
            <person name="Scheremetjew M."/>
            <person name="Finn R."/>
            <person name="Kale V."/>
            <person name="Holt S."/>
            <person name="Cochrane G."/>
            <person name="Meng A."/>
            <person name="Brown T."/>
            <person name="Cohen L."/>
        </authorList>
    </citation>
    <scope>NUCLEOTIDE SEQUENCE</scope>
    <source>
        <strain evidence="2">CT5</strain>
    </source>
</reference>
<feature type="signal peptide" evidence="1">
    <location>
        <begin position="1"/>
        <end position="16"/>
    </location>
</feature>
<feature type="chain" id="PRO_5030739987" evidence="1">
    <location>
        <begin position="17"/>
        <end position="224"/>
    </location>
</feature>
<accession>A0A7S3KQD4</accession>
<sequence length="224" mass="25068">MKSTLILAFLLIGVFCQFPVREYPYQRLDYGNFRAGGPVPFRNAYGNYPYGQRVPVVEPAIEVIQEPFVPMVERVPYHVKNSSETPVYTDPLIAPTVETIYSPGYPPMAEEVYVPQYVIETLPEDETPCGEGADIHKEWNEARDQARGLGFEGREVAELCLTTIAGTSITTKQFACVALELGISENLPRDEAVQFSKEIAKRSGTPEEVAQQWADEFIDKITPS</sequence>
<protein>
    <submittedName>
        <fullName evidence="2">Uncharacterized protein</fullName>
    </submittedName>
</protein>
<keyword evidence="1" id="KW-0732">Signal</keyword>
<evidence type="ECO:0000256" key="1">
    <source>
        <dbReference type="SAM" id="SignalP"/>
    </source>
</evidence>
<evidence type="ECO:0000313" key="2">
    <source>
        <dbReference type="EMBL" id="CAE0390489.1"/>
    </source>
</evidence>
<name>A0A7S3KQD4_EUPCR</name>